<dbReference type="PROSITE" id="PS50026">
    <property type="entry name" value="EGF_3"/>
    <property type="match status" value="2"/>
</dbReference>
<evidence type="ECO:0000313" key="11">
    <source>
        <dbReference type="EMBL" id="VEN61021.1"/>
    </source>
</evidence>
<proteinExistence type="predicted"/>
<name>A0A653DLB2_CALMS</name>
<dbReference type="Gene3D" id="2.60.120.290">
    <property type="entry name" value="Spermadhesin, CUB domain"/>
    <property type="match status" value="3"/>
</dbReference>
<comment type="caution">
    <text evidence="8">Lacks conserved residue(s) required for the propagation of feature annotation.</text>
</comment>
<dbReference type="Gene3D" id="2.10.25.10">
    <property type="entry name" value="Laminin"/>
    <property type="match status" value="3"/>
</dbReference>
<dbReference type="SMART" id="SM00042">
    <property type="entry name" value="CUB"/>
    <property type="match status" value="3"/>
</dbReference>
<dbReference type="SUPFAM" id="SSF49854">
    <property type="entry name" value="Spermadhesin, CUB domain"/>
    <property type="match status" value="3"/>
</dbReference>
<dbReference type="Pfam" id="PF00431">
    <property type="entry name" value="CUB"/>
    <property type="match status" value="3"/>
</dbReference>
<dbReference type="FunFam" id="2.10.25.10:FF:000063">
    <property type="entry name" value="Slit guidance ligand 2"/>
    <property type="match status" value="2"/>
</dbReference>
<evidence type="ECO:0000259" key="9">
    <source>
        <dbReference type="PROSITE" id="PS01180"/>
    </source>
</evidence>
<reference evidence="11 12" key="1">
    <citation type="submission" date="2019-01" db="EMBL/GenBank/DDBJ databases">
        <authorList>
            <person name="Sayadi A."/>
        </authorList>
    </citation>
    <scope>NUCLEOTIDE SEQUENCE [LARGE SCALE GENOMIC DNA]</scope>
</reference>
<dbReference type="InterPro" id="IPR024731">
    <property type="entry name" value="NELL2-like_EGF"/>
</dbReference>
<evidence type="ECO:0000256" key="7">
    <source>
        <dbReference type="PROSITE-ProRule" id="PRU00059"/>
    </source>
</evidence>
<dbReference type="Pfam" id="PF12947">
    <property type="entry name" value="EGF_3"/>
    <property type="match status" value="1"/>
</dbReference>
<comment type="subcellular location">
    <subcellularLocation>
        <location evidence="1">Cell membrane</location>
    </subcellularLocation>
</comment>
<dbReference type="InterPro" id="IPR001881">
    <property type="entry name" value="EGF-like_Ca-bd_dom"/>
</dbReference>
<gene>
    <name evidence="11" type="ORF">CALMAC_LOCUS18544</name>
</gene>
<dbReference type="SMART" id="SM00181">
    <property type="entry name" value="EGF"/>
    <property type="match status" value="3"/>
</dbReference>
<feature type="disulfide bond" evidence="8">
    <location>
        <begin position="99"/>
        <end position="108"/>
    </location>
</feature>
<feature type="disulfide bond" evidence="8">
    <location>
        <begin position="77"/>
        <end position="87"/>
    </location>
</feature>
<dbReference type="InterPro" id="IPR000859">
    <property type="entry name" value="CUB_dom"/>
</dbReference>
<dbReference type="SUPFAM" id="SSF57196">
    <property type="entry name" value="EGF/Laminin"/>
    <property type="match status" value="2"/>
</dbReference>
<dbReference type="PROSITE" id="PS00022">
    <property type="entry name" value="EGF_1"/>
    <property type="match status" value="2"/>
</dbReference>
<keyword evidence="3 8" id="KW-0245">EGF-like domain</keyword>
<feature type="disulfide bond" evidence="7">
    <location>
        <begin position="155"/>
        <end position="182"/>
    </location>
</feature>
<evidence type="ECO:0000313" key="12">
    <source>
        <dbReference type="Proteomes" id="UP000410492"/>
    </source>
</evidence>
<dbReference type="PROSITE" id="PS01186">
    <property type="entry name" value="EGF_2"/>
    <property type="match status" value="2"/>
</dbReference>
<dbReference type="GO" id="GO:0005509">
    <property type="term" value="F:calcium ion binding"/>
    <property type="evidence" value="ECO:0007669"/>
    <property type="project" value="InterPro"/>
</dbReference>
<keyword evidence="12" id="KW-1185">Reference proteome</keyword>
<dbReference type="InterPro" id="IPR035914">
    <property type="entry name" value="Sperma_CUB_dom_sf"/>
</dbReference>
<dbReference type="PANTHER" id="PTHR24251">
    <property type="entry name" value="OVOCHYMASE-RELATED"/>
    <property type="match status" value="1"/>
</dbReference>
<feature type="domain" description="CUB" evidence="9">
    <location>
        <begin position="155"/>
        <end position="269"/>
    </location>
</feature>
<dbReference type="Proteomes" id="UP000410492">
    <property type="component" value="Unassembled WGS sequence"/>
</dbReference>
<keyword evidence="4" id="KW-0677">Repeat</keyword>
<feature type="disulfide bond" evidence="7">
    <location>
        <begin position="273"/>
        <end position="300"/>
    </location>
</feature>
<keyword evidence="5" id="KW-0472">Membrane</keyword>
<dbReference type="InterPro" id="IPR000742">
    <property type="entry name" value="EGF"/>
</dbReference>
<dbReference type="SMART" id="SM00179">
    <property type="entry name" value="EGF_CA"/>
    <property type="match status" value="2"/>
</dbReference>
<feature type="domain" description="CUB" evidence="9">
    <location>
        <begin position="394"/>
        <end position="507"/>
    </location>
</feature>
<feature type="disulfide bond" evidence="8">
    <location>
        <begin position="139"/>
        <end position="148"/>
    </location>
</feature>
<dbReference type="OrthoDB" id="10009301at2759"/>
<evidence type="ECO:0000256" key="8">
    <source>
        <dbReference type="PROSITE-ProRule" id="PRU00076"/>
    </source>
</evidence>
<evidence type="ECO:0000256" key="3">
    <source>
        <dbReference type="ARBA" id="ARBA00022536"/>
    </source>
</evidence>
<evidence type="ECO:0008006" key="13">
    <source>
        <dbReference type="Google" id="ProtNLM"/>
    </source>
</evidence>
<feature type="domain" description="CUB" evidence="9">
    <location>
        <begin position="273"/>
        <end position="388"/>
    </location>
</feature>
<sequence>SRVCGPCPPGYRGDGVTCTYGGGLCSTNNGGCHSLATCRENPSIGTYYVDCICPPGYIGNGKGPNGCVVSPSYSNPCLSNPCKHGTCSVNNTHGYICTCNAGYHGRNCEFVSGNPCDSNPCLNGAVCQNIAFLTYKCGCKTGFYGKQCELELPACGGIWRKNSGTVKYPPSNFYSSNNAVSCAWTLIVNSTQVLNITFKDFNLKDGVDCRQEFFEIHDGHNSAAPTLGRFCGKHFTNGSIISSTHNSIYLWFRSTNVGSSSFELAYEAVAPKCGGELENATKGLIYSPGFPGKYPVNRECYWTISSLHLEKRLEFKMFSLEIGNDSDCTGDYIEVFGEATPNPHSLVRKICNSSIPEVFYAPGPFAVVHFSSNGKDTYPGFILSYSTVSGFPGCGGVLTSASGDIIVAVTDDATPCDFRIEQPIHSRIRLTFPNFEVTDVNDCINHKIEIYDGATQESPLVGRFCGATAPDEYVSSGNQLFIITQLRDSKKWKIHYERDIVVRFTEPRGAFTISRAGITYIIERPPGEVIEARISRRHRYFLQVPSVQVTTDRWI</sequence>
<organism evidence="11 12">
    <name type="scientific">Callosobruchus maculatus</name>
    <name type="common">Southern cowpea weevil</name>
    <name type="synonym">Pulse bruchid</name>
    <dbReference type="NCBI Taxonomy" id="64391"/>
    <lineage>
        <taxon>Eukaryota</taxon>
        <taxon>Metazoa</taxon>
        <taxon>Ecdysozoa</taxon>
        <taxon>Arthropoda</taxon>
        <taxon>Hexapoda</taxon>
        <taxon>Insecta</taxon>
        <taxon>Pterygota</taxon>
        <taxon>Neoptera</taxon>
        <taxon>Endopterygota</taxon>
        <taxon>Coleoptera</taxon>
        <taxon>Polyphaga</taxon>
        <taxon>Cucujiformia</taxon>
        <taxon>Chrysomeloidea</taxon>
        <taxon>Chrysomelidae</taxon>
        <taxon>Bruchinae</taxon>
        <taxon>Bruchini</taxon>
        <taxon>Callosobruchus</taxon>
    </lineage>
</organism>
<evidence type="ECO:0000259" key="10">
    <source>
        <dbReference type="PROSITE" id="PS50026"/>
    </source>
</evidence>
<evidence type="ECO:0000256" key="5">
    <source>
        <dbReference type="ARBA" id="ARBA00023136"/>
    </source>
</evidence>
<feature type="domain" description="EGF-like" evidence="10">
    <location>
        <begin position="112"/>
        <end position="149"/>
    </location>
</feature>
<dbReference type="FunFam" id="2.60.120.290:FF:000005">
    <property type="entry name" value="Procollagen C-endopeptidase enhancer 1"/>
    <property type="match status" value="1"/>
</dbReference>
<dbReference type="GO" id="GO:0005886">
    <property type="term" value="C:plasma membrane"/>
    <property type="evidence" value="ECO:0007669"/>
    <property type="project" value="UniProtKB-SubCell"/>
</dbReference>
<keyword evidence="2" id="KW-1003">Cell membrane</keyword>
<dbReference type="EMBL" id="CAACVG010012902">
    <property type="protein sequence ID" value="VEN61021.1"/>
    <property type="molecule type" value="Genomic_DNA"/>
</dbReference>
<protein>
    <recommendedName>
        <fullName evidence="13">Cubilin</fullName>
    </recommendedName>
</protein>
<evidence type="ECO:0000256" key="6">
    <source>
        <dbReference type="ARBA" id="ARBA00023157"/>
    </source>
</evidence>
<dbReference type="PROSITE" id="PS01180">
    <property type="entry name" value="CUB"/>
    <property type="match status" value="3"/>
</dbReference>
<feature type="domain" description="EGF-like" evidence="10">
    <location>
        <begin position="73"/>
        <end position="109"/>
    </location>
</feature>
<dbReference type="CDD" id="cd00041">
    <property type="entry name" value="CUB"/>
    <property type="match status" value="3"/>
</dbReference>
<dbReference type="AlphaFoldDB" id="A0A653DLB2"/>
<dbReference type="CDD" id="cd00054">
    <property type="entry name" value="EGF_CA"/>
    <property type="match status" value="2"/>
</dbReference>
<keyword evidence="6 8" id="KW-1015">Disulfide bond</keyword>
<evidence type="ECO:0000256" key="1">
    <source>
        <dbReference type="ARBA" id="ARBA00004236"/>
    </source>
</evidence>
<feature type="non-terminal residue" evidence="11">
    <location>
        <position position="1"/>
    </location>
</feature>
<evidence type="ECO:0000256" key="4">
    <source>
        <dbReference type="ARBA" id="ARBA00022737"/>
    </source>
</evidence>
<evidence type="ECO:0000256" key="2">
    <source>
        <dbReference type="ARBA" id="ARBA00022475"/>
    </source>
</evidence>
<accession>A0A653DLB2</accession>
<dbReference type="Pfam" id="PF00008">
    <property type="entry name" value="EGF"/>
    <property type="match status" value="1"/>
</dbReference>